<keyword evidence="8" id="KW-0479">Metal-binding</keyword>
<comment type="similarity">
    <text evidence="5">Belongs to the DPH4 family.</text>
</comment>
<sequence length="162" mass="17915">MSPRQPTHYEILSLSPSLQNLTSDAVRRAYHKALLHHHPDKSPSQKAQLNPTFSIDQITTAFTVLSDPAQRREYDRELRSLSAGIAIGKVLQTYCEEEERGGKGVWWRGCRCGEERGFVLTEKDLEGGEGKGEDGGEVVVGCLGCSLWVRVVYGVVLGEGEE</sequence>
<dbReference type="Gene3D" id="1.10.287.110">
    <property type="entry name" value="DnaJ domain"/>
    <property type="match status" value="1"/>
</dbReference>
<dbReference type="InterPro" id="IPR044248">
    <property type="entry name" value="DPH3/4-like"/>
</dbReference>
<dbReference type="CDD" id="cd06257">
    <property type="entry name" value="DnaJ"/>
    <property type="match status" value="1"/>
</dbReference>
<dbReference type="SUPFAM" id="SSF46565">
    <property type="entry name" value="Chaperone J-domain"/>
    <property type="match status" value="1"/>
</dbReference>
<dbReference type="InterPro" id="IPR036671">
    <property type="entry name" value="DPH_MB_sf"/>
</dbReference>
<dbReference type="SMART" id="SM00271">
    <property type="entry name" value="DnaJ"/>
    <property type="match status" value="1"/>
</dbReference>
<keyword evidence="7" id="KW-0963">Cytoplasm</keyword>
<evidence type="ECO:0000256" key="6">
    <source>
        <dbReference type="ARBA" id="ARBA00021797"/>
    </source>
</evidence>
<evidence type="ECO:0000256" key="5">
    <source>
        <dbReference type="ARBA" id="ARBA00006169"/>
    </source>
</evidence>
<name>A0A292PKC7_9PEZI</name>
<dbReference type="UniPathway" id="UPA00559"/>
<dbReference type="SUPFAM" id="SSF144217">
    <property type="entry name" value="CSL zinc finger"/>
    <property type="match status" value="1"/>
</dbReference>
<dbReference type="PROSITE" id="PS50076">
    <property type="entry name" value="DNAJ_2"/>
    <property type="match status" value="1"/>
</dbReference>
<dbReference type="Gene3D" id="3.10.660.10">
    <property type="entry name" value="DPH Zinc finger"/>
    <property type="match status" value="1"/>
</dbReference>
<evidence type="ECO:0000313" key="14">
    <source>
        <dbReference type="EMBL" id="CUS07068.1"/>
    </source>
</evidence>
<dbReference type="PROSITE" id="PS51074">
    <property type="entry name" value="DPH_MB"/>
    <property type="match status" value="1"/>
</dbReference>
<dbReference type="PANTHER" id="PTHR21454:SF46">
    <property type="entry name" value="DIPHTHAMIDE BIOSYNTHESIS PROTEIN 4"/>
    <property type="match status" value="1"/>
</dbReference>
<feature type="domain" description="DPH-type MB" evidence="13">
    <location>
        <begin position="110"/>
        <end position="154"/>
    </location>
</feature>
<dbReference type="InterPro" id="IPR001623">
    <property type="entry name" value="DnaJ_domain"/>
</dbReference>
<feature type="domain" description="J" evidence="12">
    <location>
        <begin position="7"/>
        <end position="78"/>
    </location>
</feature>
<evidence type="ECO:0000256" key="10">
    <source>
        <dbReference type="ARBA" id="ARBA00023004"/>
    </source>
</evidence>
<dbReference type="EMBL" id="LN891254">
    <property type="protein sequence ID" value="CUS07068.1"/>
    <property type="molecule type" value="Genomic_DNA"/>
</dbReference>
<evidence type="ECO:0000256" key="9">
    <source>
        <dbReference type="ARBA" id="ARBA00022833"/>
    </source>
</evidence>
<feature type="non-terminal residue" evidence="14">
    <location>
        <position position="162"/>
    </location>
</feature>
<dbReference type="AlphaFoldDB" id="A0A292PKC7"/>
<dbReference type="Pfam" id="PF00226">
    <property type="entry name" value="DnaJ"/>
    <property type="match status" value="1"/>
</dbReference>
<dbReference type="InterPro" id="IPR036869">
    <property type="entry name" value="J_dom_sf"/>
</dbReference>
<evidence type="ECO:0000256" key="4">
    <source>
        <dbReference type="ARBA" id="ARBA00005156"/>
    </source>
</evidence>
<reference evidence="14" key="1">
    <citation type="submission" date="2015-10" db="EMBL/GenBank/DDBJ databases">
        <authorList>
            <person name="Regsiter A."/>
            <person name="william w."/>
        </authorList>
    </citation>
    <scope>NUCLEOTIDE SEQUENCE</scope>
    <source>
        <strain evidence="14">Montdore</strain>
    </source>
</reference>
<keyword evidence="9" id="KW-0862">Zinc</keyword>
<evidence type="ECO:0000313" key="15">
    <source>
        <dbReference type="Proteomes" id="UP001412239"/>
    </source>
</evidence>
<dbReference type="Pfam" id="PF05207">
    <property type="entry name" value="Zn_ribbon_CSL"/>
    <property type="match status" value="1"/>
</dbReference>
<comment type="subcellular location">
    <subcellularLocation>
        <location evidence="3">Cytoplasm</location>
    </subcellularLocation>
    <subcellularLocation>
        <location evidence="2">Nucleus</location>
    </subcellularLocation>
</comment>
<evidence type="ECO:0000256" key="8">
    <source>
        <dbReference type="ARBA" id="ARBA00022723"/>
    </source>
</evidence>
<comment type="pathway">
    <text evidence="4">Protein modification; peptidyl-diphthamide biosynthesis.</text>
</comment>
<keyword evidence="11" id="KW-0539">Nucleus</keyword>
<dbReference type="GO" id="GO:0046872">
    <property type="term" value="F:metal ion binding"/>
    <property type="evidence" value="ECO:0007669"/>
    <property type="project" value="UniProtKB-KW"/>
</dbReference>
<dbReference type="Proteomes" id="UP001412239">
    <property type="component" value="Unassembled WGS sequence"/>
</dbReference>
<gene>
    <name evidence="14" type="ORF">GSTUAT00008854001</name>
</gene>
<dbReference type="PANTHER" id="PTHR21454">
    <property type="entry name" value="DPH3 HOMOLOG-RELATED"/>
    <property type="match status" value="1"/>
</dbReference>
<evidence type="ECO:0000256" key="1">
    <source>
        <dbReference type="ARBA" id="ARBA00003474"/>
    </source>
</evidence>
<dbReference type="InterPro" id="IPR007872">
    <property type="entry name" value="DPH_MB_dom"/>
</dbReference>
<evidence type="ECO:0000256" key="2">
    <source>
        <dbReference type="ARBA" id="ARBA00004123"/>
    </source>
</evidence>
<dbReference type="GO" id="GO:0005737">
    <property type="term" value="C:cytoplasm"/>
    <property type="evidence" value="ECO:0007669"/>
    <property type="project" value="UniProtKB-SubCell"/>
</dbReference>
<protein>
    <recommendedName>
        <fullName evidence="6">Diphthamide biosynthesis protein 4</fullName>
    </recommendedName>
</protein>
<evidence type="ECO:0000259" key="13">
    <source>
        <dbReference type="PROSITE" id="PS51074"/>
    </source>
</evidence>
<dbReference type="GO" id="GO:0017183">
    <property type="term" value="P:protein histidyl modification to diphthamide"/>
    <property type="evidence" value="ECO:0007669"/>
    <property type="project" value="UniProtKB-UniPathway"/>
</dbReference>
<evidence type="ECO:0000259" key="12">
    <source>
        <dbReference type="PROSITE" id="PS50076"/>
    </source>
</evidence>
<keyword evidence="15" id="KW-1185">Reference proteome</keyword>
<proteinExistence type="inferred from homology"/>
<organism evidence="14 15">
    <name type="scientific">Tuber aestivum</name>
    <name type="common">summer truffle</name>
    <dbReference type="NCBI Taxonomy" id="59557"/>
    <lineage>
        <taxon>Eukaryota</taxon>
        <taxon>Fungi</taxon>
        <taxon>Dikarya</taxon>
        <taxon>Ascomycota</taxon>
        <taxon>Pezizomycotina</taxon>
        <taxon>Pezizomycetes</taxon>
        <taxon>Pezizales</taxon>
        <taxon>Tuberaceae</taxon>
        <taxon>Tuber</taxon>
    </lineage>
</organism>
<evidence type="ECO:0000256" key="7">
    <source>
        <dbReference type="ARBA" id="ARBA00022490"/>
    </source>
</evidence>
<accession>A0A292PKC7</accession>
<dbReference type="GO" id="GO:0005634">
    <property type="term" value="C:nucleus"/>
    <property type="evidence" value="ECO:0007669"/>
    <property type="project" value="UniProtKB-SubCell"/>
</dbReference>
<evidence type="ECO:0000256" key="11">
    <source>
        <dbReference type="ARBA" id="ARBA00023242"/>
    </source>
</evidence>
<evidence type="ECO:0000256" key="3">
    <source>
        <dbReference type="ARBA" id="ARBA00004496"/>
    </source>
</evidence>
<keyword evidence="10" id="KW-0408">Iron</keyword>
<comment type="function">
    <text evidence="1">Required for the first step of diphthamide biosynthesis, the transfer of 3-amino-3-carboxypropyl from S-adenosyl-L-methionine to a histidine residue. Diphthamide is a post-translational modification of histidine which occurs in elongation factor 2.</text>
</comment>